<evidence type="ECO:0000256" key="1">
    <source>
        <dbReference type="SAM" id="MobiDB-lite"/>
    </source>
</evidence>
<feature type="region of interest" description="Disordered" evidence="1">
    <location>
        <begin position="1"/>
        <end position="64"/>
    </location>
</feature>
<protein>
    <submittedName>
        <fullName evidence="2">Uncharacterized protein</fullName>
    </submittedName>
</protein>
<evidence type="ECO:0000313" key="2">
    <source>
        <dbReference type="EMBL" id="KAJ7339687.1"/>
    </source>
</evidence>
<comment type="caution">
    <text evidence="2">The sequence shown here is derived from an EMBL/GenBank/DDBJ whole genome shotgun (WGS) entry which is preliminary data.</text>
</comment>
<dbReference type="InterPro" id="IPR035984">
    <property type="entry name" value="Acyl-CoA-binding_sf"/>
</dbReference>
<reference evidence="2" key="1">
    <citation type="submission" date="2023-01" db="EMBL/GenBank/DDBJ databases">
        <title>Genome assembly of the deep-sea coral Lophelia pertusa.</title>
        <authorList>
            <person name="Herrera S."/>
            <person name="Cordes E."/>
        </authorList>
    </citation>
    <scope>NUCLEOTIDE SEQUENCE</scope>
    <source>
        <strain evidence="2">USNM1676648</strain>
        <tissue evidence="2">Polyp</tissue>
    </source>
</reference>
<organism evidence="2 3">
    <name type="scientific">Desmophyllum pertusum</name>
    <dbReference type="NCBI Taxonomy" id="174260"/>
    <lineage>
        <taxon>Eukaryota</taxon>
        <taxon>Metazoa</taxon>
        <taxon>Cnidaria</taxon>
        <taxon>Anthozoa</taxon>
        <taxon>Hexacorallia</taxon>
        <taxon>Scleractinia</taxon>
        <taxon>Caryophylliina</taxon>
        <taxon>Caryophylliidae</taxon>
        <taxon>Desmophyllum</taxon>
    </lineage>
</organism>
<dbReference type="EMBL" id="MU827779">
    <property type="protein sequence ID" value="KAJ7339687.1"/>
    <property type="molecule type" value="Genomic_DNA"/>
</dbReference>
<dbReference type="AlphaFoldDB" id="A0A9W9YG98"/>
<sequence>MDTAAPTEATSTPELYTPPAPSPSTSATSTETSTEATGSASQATKRKHQTSPLSSDTEGDGSKRQTLVENTYVLPVVPTPSLVTVSPATLAEPQLKAFMEAMKQPGDRRKDLMLKVPPGAFYRCRGLYLQHANGDHTESRAKALRVTSENEVSAWSDCRSMIKQDAFGELVRAYQDLCKRFNIFS</sequence>
<dbReference type="GO" id="GO:0000062">
    <property type="term" value="F:fatty-acyl-CoA binding"/>
    <property type="evidence" value="ECO:0007669"/>
    <property type="project" value="InterPro"/>
</dbReference>
<name>A0A9W9YG98_9CNID</name>
<dbReference type="InterPro" id="IPR014352">
    <property type="entry name" value="FERM/acyl-CoA-bd_prot_sf"/>
</dbReference>
<dbReference type="Gene3D" id="1.20.80.10">
    <property type="match status" value="1"/>
</dbReference>
<evidence type="ECO:0000313" key="3">
    <source>
        <dbReference type="Proteomes" id="UP001163046"/>
    </source>
</evidence>
<gene>
    <name evidence="2" type="ORF">OS493_006101</name>
</gene>
<dbReference type="SUPFAM" id="SSF47027">
    <property type="entry name" value="Acyl-CoA binding protein"/>
    <property type="match status" value="1"/>
</dbReference>
<feature type="compositionally biased region" description="Low complexity" evidence="1">
    <location>
        <begin position="1"/>
        <end position="14"/>
    </location>
</feature>
<keyword evidence="3" id="KW-1185">Reference proteome</keyword>
<accession>A0A9W9YG98</accession>
<feature type="compositionally biased region" description="Low complexity" evidence="1">
    <location>
        <begin position="23"/>
        <end position="41"/>
    </location>
</feature>
<dbReference type="Proteomes" id="UP001163046">
    <property type="component" value="Unassembled WGS sequence"/>
</dbReference>
<proteinExistence type="predicted"/>